<accession>A0A0G9HCP9</accession>
<dbReference type="PATRIC" id="fig|1440763.5.peg.1403"/>
<evidence type="ECO:0000313" key="1">
    <source>
        <dbReference type="EMBL" id="APG04831.1"/>
    </source>
</evidence>
<gene>
    <name evidence="1" type="ORF">BJI69_13635</name>
</gene>
<protein>
    <submittedName>
        <fullName evidence="1">Uncharacterized protein</fullName>
    </submittedName>
</protein>
<name>A0A0G9HCP9_9GAMM</name>
<dbReference type="KEGG" id="lrz:BJI69_13635"/>
<sequence>MIGRVIWYHPELRFGFIECSAGMTLGTVTRGCLDLFHEVKGPLAVTGPATLTNVSTGREVLFDVEANALSEDQVNELLGLVQG</sequence>
<dbReference type="AlphaFoldDB" id="A0A0G9HCP9"/>
<dbReference type="Proteomes" id="UP000182987">
    <property type="component" value="Chromosome"/>
</dbReference>
<proteinExistence type="predicted"/>
<reference evidence="2" key="1">
    <citation type="submission" date="2016-09" db="EMBL/GenBank/DDBJ databases">
        <authorList>
            <person name="Lysoe E."/>
        </authorList>
    </citation>
    <scope>NUCLEOTIDE SEQUENCE [LARGE SCALE GENOMIC DNA]</scope>
    <source>
        <strain evidence="2">LJ96T</strain>
    </source>
</reference>
<keyword evidence="2" id="KW-1185">Reference proteome</keyword>
<dbReference type="EMBL" id="CP017480">
    <property type="protein sequence ID" value="APG04831.1"/>
    <property type="molecule type" value="Genomic_DNA"/>
</dbReference>
<evidence type="ECO:0000313" key="2">
    <source>
        <dbReference type="Proteomes" id="UP000182987"/>
    </source>
</evidence>
<organism evidence="1 2">
    <name type="scientific">Luteibacter rhizovicinus DSM 16549</name>
    <dbReference type="NCBI Taxonomy" id="1440763"/>
    <lineage>
        <taxon>Bacteria</taxon>
        <taxon>Pseudomonadati</taxon>
        <taxon>Pseudomonadota</taxon>
        <taxon>Gammaproteobacteria</taxon>
        <taxon>Lysobacterales</taxon>
        <taxon>Rhodanobacteraceae</taxon>
        <taxon>Luteibacter</taxon>
    </lineage>
</organism>